<sequence>MHELIQMVAAGLERAANAALALDPEAVHRLTPLEGRTLAVVVSGTGATVAITPVEGGLALGLEADPADADAVVTGAPFSLLRLLTETGNGPVHEGAVTITGDTGFAQSLNAALAALDIDWEDHAARLVGDPVAHRAGRLLRDGLGWLRGLAETAEANAAEYAREEAEILPSAGRYRAWSADVARLRDDVARLEARLRLLEERNGGGG</sequence>
<dbReference type="STRING" id="1123397.SAMN05660831_02274"/>
<evidence type="ECO:0000259" key="3">
    <source>
        <dbReference type="Pfam" id="PF02036"/>
    </source>
</evidence>
<reference evidence="4 5" key="1">
    <citation type="submission" date="2016-10" db="EMBL/GenBank/DDBJ databases">
        <authorList>
            <person name="de Groot N.N."/>
        </authorList>
    </citation>
    <scope>NUCLEOTIDE SEQUENCE [LARGE SCALE GENOMIC DNA]</scope>
    <source>
        <strain evidence="4 5">HL3</strain>
    </source>
</reference>
<evidence type="ECO:0000313" key="5">
    <source>
        <dbReference type="Proteomes" id="UP000198611"/>
    </source>
</evidence>
<dbReference type="InterPro" id="IPR003033">
    <property type="entry name" value="SCP2_sterol-bd_dom"/>
</dbReference>
<dbReference type="OrthoDB" id="9796077at2"/>
<protein>
    <recommendedName>
        <fullName evidence="1">Ubiquinone biosynthesis accessory factor UbiJ</fullName>
    </recommendedName>
</protein>
<proteinExistence type="inferred from homology"/>
<keyword evidence="1" id="KW-0831">Ubiquinone biosynthesis</keyword>
<dbReference type="RefSeq" id="WP_093428888.1">
    <property type="nucleotide sequence ID" value="NZ_FOMJ01000008.1"/>
</dbReference>
<evidence type="ECO:0000256" key="2">
    <source>
        <dbReference type="SAM" id="Coils"/>
    </source>
</evidence>
<feature type="domain" description="SCP2" evidence="3">
    <location>
        <begin position="17"/>
        <end position="113"/>
    </location>
</feature>
<dbReference type="AlphaFoldDB" id="A0A1I1V5Q0"/>
<gene>
    <name evidence="1" type="primary">ubiJ</name>
    <name evidence="4" type="ORF">SAMN05660831_02274</name>
</gene>
<dbReference type="UniPathway" id="UPA00232"/>
<comment type="pathway">
    <text evidence="1">Cofactor biosynthesis; ubiquinone biosynthesis.</text>
</comment>
<comment type="similarity">
    <text evidence="1">Belongs to the UbiJ family.</text>
</comment>
<dbReference type="GO" id="GO:0006744">
    <property type="term" value="P:ubiquinone biosynthetic process"/>
    <property type="evidence" value="ECO:0007669"/>
    <property type="project" value="UniProtKB-UniRule"/>
</dbReference>
<keyword evidence="2" id="KW-0175">Coiled coil</keyword>
<dbReference type="InterPro" id="IPR038989">
    <property type="entry name" value="UbiJ"/>
</dbReference>
<keyword evidence="4" id="KW-0830">Ubiquinone</keyword>
<dbReference type="Pfam" id="PF02036">
    <property type="entry name" value="SCP2"/>
    <property type="match status" value="1"/>
</dbReference>
<dbReference type="PANTHER" id="PTHR38693:SF1">
    <property type="entry name" value="UBIQUINONE BIOSYNTHESIS ACCESSORY FACTOR UBIJ"/>
    <property type="match status" value="1"/>
</dbReference>
<dbReference type="HAMAP" id="MF_02215">
    <property type="entry name" value="UbiJ"/>
    <property type="match status" value="1"/>
</dbReference>
<dbReference type="PANTHER" id="PTHR38693">
    <property type="entry name" value="UBIQUINONE BIOSYNTHESIS PROTEIN UBIJ"/>
    <property type="match status" value="1"/>
</dbReference>
<dbReference type="InterPro" id="IPR036527">
    <property type="entry name" value="SCP2_sterol-bd_dom_sf"/>
</dbReference>
<evidence type="ECO:0000256" key="1">
    <source>
        <dbReference type="HAMAP-Rule" id="MF_02215"/>
    </source>
</evidence>
<name>A0A1I1V5Q0_9GAMM</name>
<evidence type="ECO:0000313" key="4">
    <source>
        <dbReference type="EMBL" id="SFD76423.1"/>
    </source>
</evidence>
<comment type="subcellular location">
    <subcellularLocation>
        <location evidence="1">Cytoplasm</location>
    </subcellularLocation>
</comment>
<organism evidence="4 5">
    <name type="scientific">Thiohalospira halophila DSM 15071</name>
    <dbReference type="NCBI Taxonomy" id="1123397"/>
    <lineage>
        <taxon>Bacteria</taxon>
        <taxon>Pseudomonadati</taxon>
        <taxon>Pseudomonadota</taxon>
        <taxon>Gammaproteobacteria</taxon>
        <taxon>Thiohalospirales</taxon>
        <taxon>Thiohalospiraceae</taxon>
        <taxon>Thiohalospira</taxon>
    </lineage>
</organism>
<feature type="coiled-coil region" evidence="2">
    <location>
        <begin position="175"/>
        <end position="202"/>
    </location>
</feature>
<keyword evidence="1" id="KW-0963">Cytoplasm</keyword>
<dbReference type="SUPFAM" id="SSF55718">
    <property type="entry name" value="SCP-like"/>
    <property type="match status" value="1"/>
</dbReference>
<keyword evidence="5" id="KW-1185">Reference proteome</keyword>
<dbReference type="Proteomes" id="UP000198611">
    <property type="component" value="Unassembled WGS sequence"/>
</dbReference>
<dbReference type="GO" id="GO:0005737">
    <property type="term" value="C:cytoplasm"/>
    <property type="evidence" value="ECO:0007669"/>
    <property type="project" value="UniProtKB-SubCell"/>
</dbReference>
<accession>A0A1I1V5Q0</accession>
<comment type="function">
    <text evidence="1">Required for ubiquinone (coenzyme Q) biosynthesis. Binds hydrophobic ubiquinone biosynthetic intermediates via its SCP2 domain and is essential for the stability of the Ubi complex. May constitute a docking platform where Ubi enzymes assemble and access their SCP2-bound polyprenyl substrates.</text>
</comment>
<dbReference type="EMBL" id="FOMJ01000008">
    <property type="protein sequence ID" value="SFD76423.1"/>
    <property type="molecule type" value="Genomic_DNA"/>
</dbReference>